<dbReference type="Pfam" id="PF02698">
    <property type="entry name" value="DUF218"/>
    <property type="match status" value="1"/>
</dbReference>
<dbReference type="Proteomes" id="UP000178385">
    <property type="component" value="Unassembled WGS sequence"/>
</dbReference>
<comment type="caution">
    <text evidence="2">The sequence shown here is derived from an EMBL/GenBank/DDBJ whole genome shotgun (WGS) entry which is preliminary data.</text>
</comment>
<sequence>MNTQSKKIISVFPAGIKKNTKQHWVSTDLTEADTTLGAPGGRLRSLAAAVLFAAEPESLVVAHGDRGWEIDQDFASRPSLAEILKAELVTAGVPAEKILKEEKSNRTYEHLLELVSLSKEMNIESITIVTNLYHSARVAAMIEHIPDLQSLQHLPITVVSAEDILVEDSPDDWQEQIEQFYTSEAVEKIIESERTGVENLRNGTYQFK</sequence>
<proteinExistence type="predicted"/>
<dbReference type="Gene3D" id="3.40.50.620">
    <property type="entry name" value="HUPs"/>
    <property type="match status" value="1"/>
</dbReference>
<evidence type="ECO:0000259" key="1">
    <source>
        <dbReference type="Pfam" id="PF02698"/>
    </source>
</evidence>
<name>A0A1G1Y3G7_9BACT</name>
<reference evidence="2 3" key="1">
    <citation type="journal article" date="2016" name="Nat. Commun.">
        <title>Thousands of microbial genomes shed light on interconnected biogeochemical processes in an aquifer system.</title>
        <authorList>
            <person name="Anantharaman K."/>
            <person name="Brown C.T."/>
            <person name="Hug L.A."/>
            <person name="Sharon I."/>
            <person name="Castelle C.J."/>
            <person name="Probst A.J."/>
            <person name="Thomas B.C."/>
            <person name="Singh A."/>
            <person name="Wilkins M.J."/>
            <person name="Karaoz U."/>
            <person name="Brodie E.L."/>
            <person name="Williams K.H."/>
            <person name="Hubbard S.S."/>
            <person name="Banfield J.F."/>
        </authorList>
    </citation>
    <scope>NUCLEOTIDE SEQUENCE [LARGE SCALE GENOMIC DNA]</scope>
</reference>
<gene>
    <name evidence="2" type="ORF">A2840_02685</name>
</gene>
<dbReference type="InterPro" id="IPR014729">
    <property type="entry name" value="Rossmann-like_a/b/a_fold"/>
</dbReference>
<accession>A0A1G1Y3G7</accession>
<dbReference type="InterPro" id="IPR003848">
    <property type="entry name" value="DUF218"/>
</dbReference>
<dbReference type="AlphaFoldDB" id="A0A1G1Y3G7"/>
<evidence type="ECO:0000313" key="2">
    <source>
        <dbReference type="EMBL" id="OGY46842.1"/>
    </source>
</evidence>
<feature type="domain" description="DUF218" evidence="1">
    <location>
        <begin position="42"/>
        <end position="153"/>
    </location>
</feature>
<organism evidence="2 3">
    <name type="scientific">Candidatus Buchananbacteria bacterium RIFCSPHIGHO2_01_FULL_47_11b</name>
    <dbReference type="NCBI Taxonomy" id="1797537"/>
    <lineage>
        <taxon>Bacteria</taxon>
        <taxon>Candidatus Buchananiibacteriota</taxon>
    </lineage>
</organism>
<evidence type="ECO:0000313" key="3">
    <source>
        <dbReference type="Proteomes" id="UP000178385"/>
    </source>
</evidence>
<dbReference type="EMBL" id="MHIG01000028">
    <property type="protein sequence ID" value="OGY46842.1"/>
    <property type="molecule type" value="Genomic_DNA"/>
</dbReference>
<protein>
    <recommendedName>
        <fullName evidence="1">DUF218 domain-containing protein</fullName>
    </recommendedName>
</protein>
<dbReference type="CDD" id="cd06259">
    <property type="entry name" value="YdcF-like"/>
    <property type="match status" value="1"/>
</dbReference>